<protein>
    <recommendedName>
        <fullName evidence="3">Crinkler (CRN) family protein</fullName>
    </recommendedName>
</protein>
<reference evidence="1" key="1">
    <citation type="submission" date="2021-11" db="EMBL/GenBank/DDBJ databases">
        <authorList>
            <person name="Islam A."/>
            <person name="Islam S."/>
            <person name="Flora M.S."/>
            <person name="Rahman M."/>
            <person name="Ziaur R.M."/>
            <person name="Epstein J.H."/>
            <person name="Hassan M."/>
            <person name="Klassen M."/>
            <person name="Woodard K."/>
            <person name="Webb A."/>
            <person name="Webby R.J."/>
            <person name="El Zowalaty M.E."/>
        </authorList>
    </citation>
    <scope>NUCLEOTIDE SEQUENCE</scope>
    <source>
        <strain evidence="1">Pbs3</strain>
    </source>
</reference>
<evidence type="ECO:0000313" key="1">
    <source>
        <dbReference type="EMBL" id="CAH0481483.1"/>
    </source>
</evidence>
<gene>
    <name evidence="1" type="ORF">PBS003_LOCUS8089</name>
</gene>
<dbReference type="PANTHER" id="PTHR33129">
    <property type="entry name" value="PROTEIN KINASE DOMAIN-CONTAINING PROTEIN-RELATED"/>
    <property type="match status" value="1"/>
</dbReference>
<dbReference type="PANTHER" id="PTHR33129:SF1">
    <property type="entry name" value="ATP-BINDING PROTEIN"/>
    <property type="match status" value="1"/>
</dbReference>
<dbReference type="EMBL" id="CAKKTJ010000329">
    <property type="protein sequence ID" value="CAH0481483.1"/>
    <property type="molecule type" value="Genomic_DNA"/>
</dbReference>
<evidence type="ECO:0008006" key="3">
    <source>
        <dbReference type="Google" id="ProtNLM"/>
    </source>
</evidence>
<accession>A0AAU9LKR0</accession>
<comment type="caution">
    <text evidence="1">The sequence shown here is derived from an EMBL/GenBank/DDBJ whole genome shotgun (WGS) entry which is preliminary data.</text>
</comment>
<dbReference type="Proteomes" id="UP001160483">
    <property type="component" value="Unassembled WGS sequence"/>
</dbReference>
<sequence>MYQFPASELQLFLAKRDAGRGAWLTEEDVVKGGSETTGLESLDVVRARLRRVGLSNMEVSGVGEEDEAIRKGTVNVLVKLPGHISGADLIQPAVRIATMNELFAPEKYAEECRLLDEWAINAVHKIPSICEFMRNLGGCTKHGQIYWRMEDKQVVSVLLEGWLLKSSPKSSYFCKMMQGIVVGSPGVGKSTMLCMMAFYLVFSHNKNVLVYRRMVQYGEKYCLIYIGHENSKVVQFTVSECDKKYATAIYRELRQKGISNVWLLMDGFLSDDIPEGLRTFKMLTTSQQVTLKSGEKAGTYCCLLPCWSKTDLLSLGSLIFNYTVNDMEKRFAYSGGSVRDFTRAGLVGIRNQIHKAVSSVDDVFSQLSNSNTLTGRSQVDRLRHTFVKDKSDQKHYLYREYWVQVIDSEYALSNLLSRLQSDALFRIYTWSKSAGPKSLTRSVFKIYIHRLAADKMLRLSVSEYDPPERRKPNEERYFEGKQVGVKNGGALHSGTASDHVNDLTQWRDADEYAYWFPFCHDFPNIDSIVKLERKRSSSKKSNVAYLQITVEAEHKVDGTQLQKMNEIFYPDHVKNAGDTEAPIYIAVCPDLESCKALVLKPPLEVLAMRNTCRLYVGYYHEVQFATATDGTIHFLPIQEALPSPPYNFRAKRLREE</sequence>
<organism evidence="1 2">
    <name type="scientific">Peronospora belbahrii</name>
    <dbReference type="NCBI Taxonomy" id="622444"/>
    <lineage>
        <taxon>Eukaryota</taxon>
        <taxon>Sar</taxon>
        <taxon>Stramenopiles</taxon>
        <taxon>Oomycota</taxon>
        <taxon>Peronosporomycetes</taxon>
        <taxon>Peronosporales</taxon>
        <taxon>Peronosporaceae</taxon>
        <taxon>Peronospora</taxon>
    </lineage>
</organism>
<name>A0AAU9LKR0_9STRA</name>
<dbReference type="InterPro" id="IPR052980">
    <property type="entry name" value="Crinkler_effector"/>
</dbReference>
<dbReference type="SUPFAM" id="SSF52540">
    <property type="entry name" value="P-loop containing nucleoside triphosphate hydrolases"/>
    <property type="match status" value="1"/>
</dbReference>
<evidence type="ECO:0000313" key="2">
    <source>
        <dbReference type="Proteomes" id="UP001160483"/>
    </source>
</evidence>
<dbReference type="AlphaFoldDB" id="A0AAU9LKR0"/>
<proteinExistence type="predicted"/>
<dbReference type="InterPro" id="IPR027417">
    <property type="entry name" value="P-loop_NTPase"/>
</dbReference>